<evidence type="ECO:0000256" key="3">
    <source>
        <dbReference type="ARBA" id="ARBA00022900"/>
    </source>
</evidence>
<organism evidence="6 7">
    <name type="scientific">Galleria mellonella</name>
    <name type="common">Greater wax moth</name>
    <dbReference type="NCBI Taxonomy" id="7137"/>
    <lineage>
        <taxon>Eukaryota</taxon>
        <taxon>Metazoa</taxon>
        <taxon>Ecdysozoa</taxon>
        <taxon>Arthropoda</taxon>
        <taxon>Hexapoda</taxon>
        <taxon>Insecta</taxon>
        <taxon>Pterygota</taxon>
        <taxon>Neoptera</taxon>
        <taxon>Endopterygota</taxon>
        <taxon>Lepidoptera</taxon>
        <taxon>Glossata</taxon>
        <taxon>Ditrysia</taxon>
        <taxon>Pyraloidea</taxon>
        <taxon>Pyralidae</taxon>
        <taxon>Galleriinae</taxon>
        <taxon>Galleria</taxon>
    </lineage>
</organism>
<accession>A0ABM3N570</accession>
<feature type="domain" description="Serpin" evidence="5">
    <location>
        <begin position="3"/>
        <end position="297"/>
    </location>
</feature>
<evidence type="ECO:0000313" key="6">
    <source>
        <dbReference type="Proteomes" id="UP001652740"/>
    </source>
</evidence>
<name>A0ABM3N570_GALME</name>
<evidence type="ECO:0000313" key="7">
    <source>
        <dbReference type="RefSeq" id="XP_052758726.1"/>
    </source>
</evidence>
<dbReference type="PANTHER" id="PTHR11461:SF211">
    <property type="entry name" value="GH10112P-RELATED"/>
    <property type="match status" value="1"/>
</dbReference>
<dbReference type="InterPro" id="IPR042185">
    <property type="entry name" value="Serpin_sf_2"/>
</dbReference>
<dbReference type="GeneID" id="113517878"/>
<reference evidence="7" key="1">
    <citation type="submission" date="2025-08" db="UniProtKB">
        <authorList>
            <consortium name="RefSeq"/>
        </authorList>
    </citation>
    <scope>IDENTIFICATION</scope>
    <source>
        <tissue evidence="7">Whole larvae</tissue>
    </source>
</reference>
<dbReference type="PANTHER" id="PTHR11461">
    <property type="entry name" value="SERINE PROTEASE INHIBITOR, SERPIN"/>
    <property type="match status" value="1"/>
</dbReference>
<evidence type="ECO:0000259" key="5">
    <source>
        <dbReference type="SMART" id="SM00093"/>
    </source>
</evidence>
<evidence type="ECO:0000256" key="1">
    <source>
        <dbReference type="ARBA" id="ARBA00009500"/>
    </source>
</evidence>
<comment type="similarity">
    <text evidence="1 4">Belongs to the serpin family.</text>
</comment>
<keyword evidence="2 7" id="KW-0646">Protease inhibitor</keyword>
<evidence type="ECO:0000256" key="2">
    <source>
        <dbReference type="ARBA" id="ARBA00022690"/>
    </source>
</evidence>
<dbReference type="SMART" id="SM00093">
    <property type="entry name" value="SERPIN"/>
    <property type="match status" value="1"/>
</dbReference>
<dbReference type="SUPFAM" id="SSF56574">
    <property type="entry name" value="Serpins"/>
    <property type="match status" value="1"/>
</dbReference>
<dbReference type="InterPro" id="IPR036186">
    <property type="entry name" value="Serpin_sf"/>
</dbReference>
<gene>
    <name evidence="7" type="primary">LOC113517878</name>
</gene>
<dbReference type="InterPro" id="IPR042178">
    <property type="entry name" value="Serpin_sf_1"/>
</dbReference>
<dbReference type="GO" id="GO:0004867">
    <property type="term" value="F:serine-type endopeptidase inhibitor activity"/>
    <property type="evidence" value="ECO:0007669"/>
    <property type="project" value="UniProtKB-KW"/>
</dbReference>
<dbReference type="RefSeq" id="XP_052758726.1">
    <property type="nucleotide sequence ID" value="XM_052902766.1"/>
</dbReference>
<proteinExistence type="inferred from homology"/>
<dbReference type="Gene3D" id="3.30.497.10">
    <property type="entry name" value="Antithrombin, subunit I, domain 2"/>
    <property type="match status" value="1"/>
</dbReference>
<protein>
    <submittedName>
        <fullName evidence="7">Serine protease inhibitor 3/4-like</fullName>
    </submittedName>
</protein>
<dbReference type="Proteomes" id="UP001652740">
    <property type="component" value="Unplaced"/>
</dbReference>
<keyword evidence="3 7" id="KW-0722">Serine protease inhibitor</keyword>
<dbReference type="Gene3D" id="2.30.39.10">
    <property type="entry name" value="Alpha-1-antitrypsin, domain 1"/>
    <property type="match status" value="1"/>
</dbReference>
<sequence length="298" mass="34335">MECSKNNNERKEVINKLRTNKNNIEMFHAILAESSADDASLMYDMVVDVGTYKRITDIVDDKDVDQSTSMIIINAAHMKPSWEFPFNIKYTAPKTFRLKNNSLISVPMMVKVDQALYYDDQINDVEMISIHLGARGVSICIVVPNTANGLPGFLDKLSKNPNIMIRNRRNMKWTHLKMELPRFKIKFLVDWAEYLKKLGIKSIFNQQTSGLNSLLTDNAKNKIYLNKVKQKVFFELDEMGPYRQINPSEFMIQDIPPNIKLSGNFKYFSASKPFYFVVTMESGNTVEELFNGVYYGSE</sequence>
<dbReference type="InterPro" id="IPR023796">
    <property type="entry name" value="Serpin_dom"/>
</dbReference>
<keyword evidence="6" id="KW-1185">Reference proteome</keyword>
<dbReference type="InterPro" id="IPR000215">
    <property type="entry name" value="Serpin_fam"/>
</dbReference>
<evidence type="ECO:0000256" key="4">
    <source>
        <dbReference type="RuleBase" id="RU000411"/>
    </source>
</evidence>
<dbReference type="Pfam" id="PF00079">
    <property type="entry name" value="Serpin"/>
    <property type="match status" value="1"/>
</dbReference>